<dbReference type="AlphaFoldDB" id="A0A0E9TIF4"/>
<sequence>MTADFLYRVTQHYSSYAPTENLKNQHPVQAQETS</sequence>
<reference evidence="1" key="1">
    <citation type="submission" date="2014-11" db="EMBL/GenBank/DDBJ databases">
        <authorList>
            <person name="Amaro Gonzalez C."/>
        </authorList>
    </citation>
    <scope>NUCLEOTIDE SEQUENCE</scope>
</reference>
<proteinExistence type="predicted"/>
<name>A0A0E9TIF4_ANGAN</name>
<dbReference type="EMBL" id="GBXM01056074">
    <property type="protein sequence ID" value="JAH52503.1"/>
    <property type="molecule type" value="Transcribed_RNA"/>
</dbReference>
<reference evidence="1" key="2">
    <citation type="journal article" date="2015" name="Fish Shellfish Immunol.">
        <title>Early steps in the European eel (Anguilla anguilla)-Vibrio vulnificus interaction in the gills: Role of the RtxA13 toxin.</title>
        <authorList>
            <person name="Callol A."/>
            <person name="Pajuelo D."/>
            <person name="Ebbesson L."/>
            <person name="Teles M."/>
            <person name="MacKenzie S."/>
            <person name="Amaro C."/>
        </authorList>
    </citation>
    <scope>NUCLEOTIDE SEQUENCE</scope>
</reference>
<accession>A0A0E9TIF4</accession>
<protein>
    <submittedName>
        <fullName evidence="1">Uncharacterized protein</fullName>
    </submittedName>
</protein>
<organism evidence="1">
    <name type="scientific">Anguilla anguilla</name>
    <name type="common">European freshwater eel</name>
    <name type="synonym">Muraena anguilla</name>
    <dbReference type="NCBI Taxonomy" id="7936"/>
    <lineage>
        <taxon>Eukaryota</taxon>
        <taxon>Metazoa</taxon>
        <taxon>Chordata</taxon>
        <taxon>Craniata</taxon>
        <taxon>Vertebrata</taxon>
        <taxon>Euteleostomi</taxon>
        <taxon>Actinopterygii</taxon>
        <taxon>Neopterygii</taxon>
        <taxon>Teleostei</taxon>
        <taxon>Anguilliformes</taxon>
        <taxon>Anguillidae</taxon>
        <taxon>Anguilla</taxon>
    </lineage>
</organism>
<evidence type="ECO:0000313" key="1">
    <source>
        <dbReference type="EMBL" id="JAH52503.1"/>
    </source>
</evidence>